<evidence type="ECO:0000256" key="3">
    <source>
        <dbReference type="ARBA" id="ARBA00012438"/>
    </source>
</evidence>
<dbReference type="Proteomes" id="UP000594749">
    <property type="component" value="Chromosome"/>
</dbReference>
<evidence type="ECO:0000256" key="1">
    <source>
        <dbReference type="ARBA" id="ARBA00000085"/>
    </source>
</evidence>
<comment type="subcellular location">
    <subcellularLocation>
        <location evidence="2">Cell membrane</location>
        <topology evidence="2">Multi-pass membrane protein</topology>
    </subcellularLocation>
</comment>
<dbReference type="Pfam" id="PF02518">
    <property type="entry name" value="HATPase_c"/>
    <property type="match status" value="1"/>
</dbReference>
<dbReference type="InterPro" id="IPR036097">
    <property type="entry name" value="HisK_dim/P_sf"/>
</dbReference>
<dbReference type="InterPro" id="IPR050351">
    <property type="entry name" value="BphY/WalK/GraS-like"/>
</dbReference>
<dbReference type="InterPro" id="IPR005467">
    <property type="entry name" value="His_kinase_dom"/>
</dbReference>
<dbReference type="EMBL" id="CP063078">
    <property type="protein sequence ID" value="QOQ88098.1"/>
    <property type="molecule type" value="Genomic_DNA"/>
</dbReference>
<keyword evidence="4" id="KW-1003">Cell membrane</keyword>
<evidence type="ECO:0000259" key="11">
    <source>
        <dbReference type="PROSITE" id="PS50109"/>
    </source>
</evidence>
<comment type="catalytic activity">
    <reaction evidence="1">
        <text>ATP + protein L-histidine = ADP + protein N-phospho-L-histidine.</text>
        <dbReference type="EC" id="2.7.13.3"/>
    </reaction>
</comment>
<keyword evidence="13" id="KW-1185">Reference proteome</keyword>
<dbReference type="SUPFAM" id="SSF55874">
    <property type="entry name" value="ATPase domain of HSP90 chaperone/DNA topoisomerase II/histidine kinase"/>
    <property type="match status" value="1"/>
</dbReference>
<evidence type="ECO:0000256" key="10">
    <source>
        <dbReference type="ARBA" id="ARBA00023136"/>
    </source>
</evidence>
<evidence type="ECO:0000256" key="8">
    <source>
        <dbReference type="ARBA" id="ARBA00022777"/>
    </source>
</evidence>
<evidence type="ECO:0000313" key="13">
    <source>
        <dbReference type="Proteomes" id="UP000594749"/>
    </source>
</evidence>
<dbReference type="PRINTS" id="PR00344">
    <property type="entry name" value="BCTRLSENSOR"/>
</dbReference>
<proteinExistence type="predicted"/>
<keyword evidence="8 12" id="KW-0418">Kinase</keyword>
<dbReference type="InterPro" id="IPR004358">
    <property type="entry name" value="Sig_transdc_His_kin-like_C"/>
</dbReference>
<dbReference type="OrthoDB" id="9761634at2"/>
<evidence type="ECO:0000313" key="12">
    <source>
        <dbReference type="EMBL" id="QOQ88098.1"/>
    </source>
</evidence>
<dbReference type="GO" id="GO:0000155">
    <property type="term" value="F:phosphorelay sensor kinase activity"/>
    <property type="evidence" value="ECO:0007669"/>
    <property type="project" value="InterPro"/>
</dbReference>
<evidence type="ECO:0000256" key="4">
    <source>
        <dbReference type="ARBA" id="ARBA00022475"/>
    </source>
</evidence>
<evidence type="ECO:0000256" key="2">
    <source>
        <dbReference type="ARBA" id="ARBA00004651"/>
    </source>
</evidence>
<dbReference type="CDD" id="cd00082">
    <property type="entry name" value="HisKA"/>
    <property type="match status" value="1"/>
</dbReference>
<reference evidence="12 13" key="1">
    <citation type="submission" date="2020-10" db="EMBL/GenBank/DDBJ databases">
        <title>Campylobacter and Helicobacter PacBio genomes.</title>
        <authorList>
            <person name="Lane C."/>
        </authorList>
    </citation>
    <scope>NUCLEOTIDE SEQUENCE [LARGE SCALE GENOMIC DNA]</scope>
    <source>
        <strain evidence="12 13">2016D-0077</strain>
    </source>
</reference>
<name>A0A7M1LHQ5_9BACT</name>
<dbReference type="PROSITE" id="PS50109">
    <property type="entry name" value="HIS_KIN"/>
    <property type="match status" value="1"/>
</dbReference>
<dbReference type="GO" id="GO:0004721">
    <property type="term" value="F:phosphoprotein phosphatase activity"/>
    <property type="evidence" value="ECO:0007669"/>
    <property type="project" value="TreeGrafter"/>
</dbReference>
<dbReference type="SUPFAM" id="SSF47384">
    <property type="entry name" value="Homodimeric domain of signal transducing histidine kinase"/>
    <property type="match status" value="1"/>
</dbReference>
<gene>
    <name evidence="12" type="ORF">IMC76_00230</name>
</gene>
<accession>A0A7M1LHQ5</accession>
<keyword evidence="9" id="KW-1133">Transmembrane helix</keyword>
<dbReference type="PANTHER" id="PTHR45453:SF2">
    <property type="entry name" value="HISTIDINE KINASE"/>
    <property type="match status" value="1"/>
</dbReference>
<dbReference type="Gene3D" id="1.10.287.130">
    <property type="match status" value="1"/>
</dbReference>
<dbReference type="SMART" id="SM00387">
    <property type="entry name" value="HATPase_c"/>
    <property type="match status" value="1"/>
</dbReference>
<sequence length="240" mass="27727">MVVFYVTKLTYKSVTLPFLEKNQMLNTFFNDAMHELKTPLGVASINLEMLEFRDKHTHRIKGALRQMKVAYEDVEYFIKNERVNFPKEIINFSEFLRDRIRFSSTIANVKKISIEEFIADGLEIYMSKVEATRLVDNNLSNALKYSHPNSIIKVELVKDKNSASFSVEDFGIGIKDSAKIWSRFQKEDTTRGGFGLGLNIVLKICQKYAINYSVDSVYQKGSKFTYKIPLYKELLLDNIG</sequence>
<dbReference type="InterPro" id="IPR036890">
    <property type="entry name" value="HATPase_C_sf"/>
</dbReference>
<dbReference type="PANTHER" id="PTHR45453">
    <property type="entry name" value="PHOSPHATE REGULON SENSOR PROTEIN PHOR"/>
    <property type="match status" value="1"/>
</dbReference>
<dbReference type="EC" id="2.7.13.3" evidence="3"/>
<dbReference type="AlphaFoldDB" id="A0A7M1LHQ5"/>
<organism evidence="12 13">
    <name type="scientific">Campylobacter corcagiensis</name>
    <dbReference type="NCBI Taxonomy" id="1448857"/>
    <lineage>
        <taxon>Bacteria</taxon>
        <taxon>Pseudomonadati</taxon>
        <taxon>Campylobacterota</taxon>
        <taxon>Epsilonproteobacteria</taxon>
        <taxon>Campylobacterales</taxon>
        <taxon>Campylobacteraceae</taxon>
        <taxon>Campylobacter</taxon>
    </lineage>
</organism>
<keyword evidence="5" id="KW-0597">Phosphoprotein</keyword>
<dbReference type="GO" id="GO:0016036">
    <property type="term" value="P:cellular response to phosphate starvation"/>
    <property type="evidence" value="ECO:0007669"/>
    <property type="project" value="TreeGrafter"/>
</dbReference>
<feature type="domain" description="Histidine kinase" evidence="11">
    <location>
        <begin position="31"/>
        <end position="232"/>
    </location>
</feature>
<evidence type="ECO:0000256" key="9">
    <source>
        <dbReference type="ARBA" id="ARBA00022989"/>
    </source>
</evidence>
<keyword evidence="6" id="KW-0808">Transferase</keyword>
<evidence type="ECO:0000256" key="6">
    <source>
        <dbReference type="ARBA" id="ARBA00022679"/>
    </source>
</evidence>
<keyword evidence="10" id="KW-0472">Membrane</keyword>
<dbReference type="Gene3D" id="3.30.565.10">
    <property type="entry name" value="Histidine kinase-like ATPase, C-terminal domain"/>
    <property type="match status" value="1"/>
</dbReference>
<protein>
    <recommendedName>
        <fullName evidence="3">histidine kinase</fullName>
        <ecNumber evidence="3">2.7.13.3</ecNumber>
    </recommendedName>
</protein>
<dbReference type="GO" id="GO:0005886">
    <property type="term" value="C:plasma membrane"/>
    <property type="evidence" value="ECO:0007669"/>
    <property type="project" value="UniProtKB-SubCell"/>
</dbReference>
<keyword evidence="7" id="KW-0812">Transmembrane</keyword>
<evidence type="ECO:0000256" key="5">
    <source>
        <dbReference type="ARBA" id="ARBA00022553"/>
    </source>
</evidence>
<evidence type="ECO:0000256" key="7">
    <source>
        <dbReference type="ARBA" id="ARBA00022692"/>
    </source>
</evidence>
<dbReference type="InterPro" id="IPR003661">
    <property type="entry name" value="HisK_dim/P_dom"/>
</dbReference>
<dbReference type="InterPro" id="IPR003594">
    <property type="entry name" value="HATPase_dom"/>
</dbReference>